<dbReference type="Proteomes" id="UP000252249">
    <property type="component" value="Unassembled WGS sequence"/>
</dbReference>
<dbReference type="Pfam" id="PF07610">
    <property type="entry name" value="DUF1573"/>
    <property type="match status" value="1"/>
</dbReference>
<dbReference type="PANTHER" id="PTHR37833">
    <property type="entry name" value="LIPOPROTEIN-RELATED"/>
    <property type="match status" value="1"/>
</dbReference>
<evidence type="ECO:0000313" key="1">
    <source>
        <dbReference type="EMBL" id="RCU56358.1"/>
    </source>
</evidence>
<name>A0A368P1E7_9FLAO</name>
<dbReference type="PANTHER" id="PTHR37833:SF1">
    <property type="entry name" value="SIGNAL PEPTIDE PROTEIN"/>
    <property type="match status" value="1"/>
</dbReference>
<dbReference type="PROSITE" id="PS51257">
    <property type="entry name" value="PROKAR_LIPOPROTEIN"/>
    <property type="match status" value="1"/>
</dbReference>
<protein>
    <submittedName>
        <fullName evidence="1">DUF1573 domain-containing protein</fullName>
    </submittedName>
</protein>
<evidence type="ECO:0000313" key="2">
    <source>
        <dbReference type="Proteomes" id="UP000252249"/>
    </source>
</evidence>
<dbReference type="InterPro" id="IPR013783">
    <property type="entry name" value="Ig-like_fold"/>
</dbReference>
<dbReference type="InterPro" id="IPR011467">
    <property type="entry name" value="DUF1573"/>
</dbReference>
<gene>
    <name evidence="1" type="ORF">DU428_13275</name>
</gene>
<sequence>MKRLFYILLLLSIVGCSVRKHQLNTNDLSNSSIYDFGITKKAESLRATFVLKNTFDNPINLYKVATSCKCVKAELNKTKLKPDESTKVNVTFNTEGLKGLQKKVITIETDNPHNKYLQFYIKTEIID</sequence>
<dbReference type="RefSeq" id="WP_113966856.1">
    <property type="nucleotide sequence ID" value="NZ_QNRP01000021.1"/>
</dbReference>
<reference evidence="1 2" key="1">
    <citation type="submission" date="2018-07" db="EMBL/GenBank/DDBJ databases">
        <title>Oceanihabitans testaceum sp. nov., isolated from marine sediment.</title>
        <authorList>
            <person name="Li C.-M."/>
        </authorList>
    </citation>
    <scope>NUCLEOTIDE SEQUENCE [LARGE SCALE GENOMIC DNA]</scope>
    <source>
        <strain evidence="1 2">S9-10</strain>
    </source>
</reference>
<dbReference type="Gene3D" id="2.60.40.10">
    <property type="entry name" value="Immunoglobulins"/>
    <property type="match status" value="1"/>
</dbReference>
<dbReference type="OrthoDB" id="1466304at2"/>
<dbReference type="EMBL" id="QPIG01000011">
    <property type="protein sequence ID" value="RCU56358.1"/>
    <property type="molecule type" value="Genomic_DNA"/>
</dbReference>
<keyword evidence="2" id="KW-1185">Reference proteome</keyword>
<proteinExistence type="predicted"/>
<comment type="caution">
    <text evidence="1">The sequence shown here is derived from an EMBL/GenBank/DDBJ whole genome shotgun (WGS) entry which is preliminary data.</text>
</comment>
<accession>A0A368P1E7</accession>
<organism evidence="1 2">
    <name type="scientific">Oceanihabitans sediminis</name>
    <dbReference type="NCBI Taxonomy" id="1812012"/>
    <lineage>
        <taxon>Bacteria</taxon>
        <taxon>Pseudomonadati</taxon>
        <taxon>Bacteroidota</taxon>
        <taxon>Flavobacteriia</taxon>
        <taxon>Flavobacteriales</taxon>
        <taxon>Flavobacteriaceae</taxon>
        <taxon>Oceanihabitans</taxon>
    </lineage>
</organism>
<dbReference type="AlphaFoldDB" id="A0A368P1E7"/>